<evidence type="ECO:0000313" key="3">
    <source>
        <dbReference type="Proteomes" id="UP001215712"/>
    </source>
</evidence>
<evidence type="ECO:0000313" key="2">
    <source>
        <dbReference type="EMBL" id="KAJ5727247.1"/>
    </source>
</evidence>
<dbReference type="InterPro" id="IPR027417">
    <property type="entry name" value="P-loop_NTPase"/>
</dbReference>
<name>A0AAD6HM09_9EURO</name>
<evidence type="ECO:0000256" key="1">
    <source>
        <dbReference type="SAM" id="MobiDB-lite"/>
    </source>
</evidence>
<reference evidence="2" key="2">
    <citation type="submission" date="2023-01" db="EMBL/GenBank/DDBJ databases">
        <authorList>
            <person name="Petersen C."/>
        </authorList>
    </citation>
    <scope>NUCLEOTIDE SEQUENCE</scope>
    <source>
        <strain evidence="2">IBT 17514</strain>
    </source>
</reference>
<keyword evidence="3" id="KW-1185">Reference proteome</keyword>
<proteinExistence type="predicted"/>
<dbReference type="EMBL" id="JAQJAN010000006">
    <property type="protein sequence ID" value="KAJ5727247.1"/>
    <property type="molecule type" value="Genomic_DNA"/>
</dbReference>
<comment type="caution">
    <text evidence="2">The sequence shown here is derived from an EMBL/GenBank/DDBJ whole genome shotgun (WGS) entry which is preliminary data.</text>
</comment>
<dbReference type="AlphaFoldDB" id="A0AAD6HM09"/>
<reference evidence="2" key="1">
    <citation type="journal article" date="2023" name="IMA Fungus">
        <title>Comparative genomic study of the Penicillium genus elucidates a diverse pangenome and 15 lateral gene transfer events.</title>
        <authorList>
            <person name="Petersen C."/>
            <person name="Sorensen T."/>
            <person name="Nielsen M.R."/>
            <person name="Sondergaard T.E."/>
            <person name="Sorensen J.L."/>
            <person name="Fitzpatrick D.A."/>
            <person name="Frisvad J.C."/>
            <person name="Nielsen K.L."/>
        </authorList>
    </citation>
    <scope>NUCLEOTIDE SEQUENCE</scope>
    <source>
        <strain evidence="2">IBT 17514</strain>
    </source>
</reference>
<organism evidence="2 3">
    <name type="scientific">Penicillium malachiteum</name>
    <dbReference type="NCBI Taxonomy" id="1324776"/>
    <lineage>
        <taxon>Eukaryota</taxon>
        <taxon>Fungi</taxon>
        <taxon>Dikarya</taxon>
        <taxon>Ascomycota</taxon>
        <taxon>Pezizomycotina</taxon>
        <taxon>Eurotiomycetes</taxon>
        <taxon>Eurotiomycetidae</taxon>
        <taxon>Eurotiales</taxon>
        <taxon>Aspergillaceae</taxon>
        <taxon>Penicillium</taxon>
    </lineage>
</organism>
<feature type="region of interest" description="Disordered" evidence="1">
    <location>
        <begin position="466"/>
        <end position="486"/>
    </location>
</feature>
<gene>
    <name evidence="2" type="ORF">N7493_005067</name>
</gene>
<accession>A0AAD6HM09</accession>
<protein>
    <recommendedName>
        <fullName evidence="4">P-loop containing nucleoside triphosphate hydrolase protein</fullName>
    </recommendedName>
</protein>
<dbReference type="SUPFAM" id="SSF52540">
    <property type="entry name" value="P-loop containing nucleoside triphosphate hydrolases"/>
    <property type="match status" value="1"/>
</dbReference>
<dbReference type="Gene3D" id="3.40.50.300">
    <property type="entry name" value="P-loop containing nucleotide triphosphate hydrolases"/>
    <property type="match status" value="1"/>
</dbReference>
<evidence type="ECO:0008006" key="4">
    <source>
        <dbReference type="Google" id="ProtNLM"/>
    </source>
</evidence>
<dbReference type="Proteomes" id="UP001215712">
    <property type="component" value="Unassembled WGS sequence"/>
</dbReference>
<sequence>MSSPTDLKAEGIRHLELFDASKSSKEHEASTGYSAEEVTTTPIFSLPAHVALSATTKINGNNNNHNTFPQYGVLGNRLNGPAENPSHAGLIYNNISAPWSGFICGSQGSGKSHSLSCILENALVQSSPAGKISSPLAGLVLHYDKFTSFASTQLCEAAYLCSAGIPVRVLVSPTNFMAMKEVYLNMPGISGNTKLTVEPMYLPKKDLNIGMMKTLMGMNDKMSQPLYMDVVMKILRDMAIANQGRTTFDYQLFRKLIDQQEWTKGQEVPLQMRLNVLDSFLEKKTTGKRSASAQNTWEFRKGTLTIIDLSCPFVDPDDACALFNIAISLFLKDRHDAGRIFALDEAHKFLGASTSEAVGLNDTLLSIVRQQRHLATRVIIATQEPTVSPELLDLCNFTLIHRFNSPAWFQTIRSHLAGASVNVFNAGQVFENDLFRRIVGLKTGQALLFCPTGMFVSKETEDHVVEEEKGWKEEKGDWSGEELKADLPTPRDMDYDSVTSVDSKGLLSGEHQVVKLGTGFVHLQIRNRITVDGGRSIIAQ</sequence>